<evidence type="ECO:0000313" key="2">
    <source>
        <dbReference type="EMBL" id="MDQ0412895.1"/>
    </source>
</evidence>
<dbReference type="RefSeq" id="WP_307191436.1">
    <property type="nucleotide sequence ID" value="NZ_JAUSUN010000005.1"/>
</dbReference>
<protein>
    <submittedName>
        <fullName evidence="2">Uncharacterized protein</fullName>
    </submittedName>
</protein>
<keyword evidence="3" id="KW-1185">Reference proteome</keyword>
<keyword evidence="1" id="KW-0472">Membrane</keyword>
<keyword evidence="1" id="KW-0812">Transmembrane</keyword>
<proteinExistence type="predicted"/>
<dbReference type="EMBL" id="JAUSUN010000005">
    <property type="protein sequence ID" value="MDQ0412895.1"/>
    <property type="molecule type" value="Genomic_DNA"/>
</dbReference>
<feature type="transmembrane region" description="Helical" evidence="1">
    <location>
        <begin position="30"/>
        <end position="51"/>
    </location>
</feature>
<accession>A0ABU0FSJ0</accession>
<comment type="caution">
    <text evidence="2">The sequence shown here is derived from an EMBL/GenBank/DDBJ whole genome shotgun (WGS) entry which is preliminary data.</text>
</comment>
<keyword evidence="1" id="KW-1133">Transmembrane helix</keyword>
<evidence type="ECO:0000256" key="1">
    <source>
        <dbReference type="SAM" id="Phobius"/>
    </source>
</evidence>
<organism evidence="2 3">
    <name type="scientific">Mesobacillus stamsii</name>
    <dbReference type="NCBI Taxonomy" id="225347"/>
    <lineage>
        <taxon>Bacteria</taxon>
        <taxon>Bacillati</taxon>
        <taxon>Bacillota</taxon>
        <taxon>Bacilli</taxon>
        <taxon>Bacillales</taxon>
        <taxon>Bacillaceae</taxon>
        <taxon>Mesobacillus</taxon>
    </lineage>
</organism>
<gene>
    <name evidence="2" type="ORF">J2S25_001077</name>
</gene>
<name>A0ABU0FSJ0_9BACI</name>
<reference evidence="2 3" key="1">
    <citation type="submission" date="2023-07" db="EMBL/GenBank/DDBJ databases">
        <title>Genomic Encyclopedia of Type Strains, Phase IV (KMG-IV): sequencing the most valuable type-strain genomes for metagenomic binning, comparative biology and taxonomic classification.</title>
        <authorList>
            <person name="Goeker M."/>
        </authorList>
    </citation>
    <scope>NUCLEOTIDE SEQUENCE [LARGE SCALE GENOMIC DNA]</scope>
    <source>
        <strain evidence="2 3">DSM 19598</strain>
    </source>
</reference>
<dbReference type="Proteomes" id="UP001242313">
    <property type="component" value="Unassembled WGS sequence"/>
</dbReference>
<evidence type="ECO:0000313" key="3">
    <source>
        <dbReference type="Proteomes" id="UP001242313"/>
    </source>
</evidence>
<sequence>MTEPTAPVGIFSGVTLPFTPADLVSSGNELLGLVGAFVLLGMAFVFVPKIIRVIRSSFGSSK</sequence>